<dbReference type="PANTHER" id="PTHR43300:SF7">
    <property type="entry name" value="UDP-N-ACETYLBACILLOSAMINE N-ACETYLTRANSFERASE"/>
    <property type="match status" value="1"/>
</dbReference>
<dbReference type="GO" id="GO:0016740">
    <property type="term" value="F:transferase activity"/>
    <property type="evidence" value="ECO:0007669"/>
    <property type="project" value="UniProtKB-KW"/>
</dbReference>
<feature type="binding site" evidence="4">
    <location>
        <position position="161"/>
    </location>
    <ligand>
        <name>acetyl-CoA</name>
        <dbReference type="ChEBI" id="CHEBI:57288"/>
    </ligand>
</feature>
<name>A0A810PZC9_9FIRM</name>
<feature type="active site" description="Proton acceptor" evidence="3">
    <location>
        <position position="131"/>
    </location>
</feature>
<feature type="domain" description="PglD N-terminal" evidence="5">
    <location>
        <begin position="5"/>
        <end position="76"/>
    </location>
</feature>
<keyword evidence="7" id="KW-1185">Reference proteome</keyword>
<evidence type="ECO:0000259" key="5">
    <source>
        <dbReference type="Pfam" id="PF17836"/>
    </source>
</evidence>
<proteinExistence type="predicted"/>
<dbReference type="EMBL" id="AP023416">
    <property type="protein sequence ID" value="BCK79392.1"/>
    <property type="molecule type" value="Genomic_DNA"/>
</dbReference>
<evidence type="ECO:0000256" key="2">
    <source>
        <dbReference type="ARBA" id="ARBA00022737"/>
    </source>
</evidence>
<dbReference type="Pfam" id="PF17836">
    <property type="entry name" value="PglD_N"/>
    <property type="match status" value="1"/>
</dbReference>
<evidence type="ECO:0000313" key="6">
    <source>
        <dbReference type="EMBL" id="BCK79392.1"/>
    </source>
</evidence>
<keyword evidence="2" id="KW-0677">Repeat</keyword>
<dbReference type="CDD" id="cd03360">
    <property type="entry name" value="LbH_AT_putative"/>
    <property type="match status" value="1"/>
</dbReference>
<keyword evidence="6" id="KW-0614">Plasmid</keyword>
<accession>A0A810PZC9</accession>
<dbReference type="InterPro" id="IPR050179">
    <property type="entry name" value="Trans_hexapeptide_repeat"/>
</dbReference>
<evidence type="ECO:0000313" key="7">
    <source>
        <dbReference type="Proteomes" id="UP000681343"/>
    </source>
</evidence>
<keyword evidence="1" id="KW-0808">Transferase</keyword>
<dbReference type="SUPFAM" id="SSF51161">
    <property type="entry name" value="Trimeric LpxA-like enzymes"/>
    <property type="match status" value="1"/>
</dbReference>
<dbReference type="InterPro" id="IPR018357">
    <property type="entry name" value="Hexapep_transf_CS"/>
</dbReference>
<dbReference type="AlphaFoldDB" id="A0A810PZC9"/>
<reference evidence="6" key="1">
    <citation type="submission" date="2020-09" db="EMBL/GenBank/DDBJ databases">
        <title>New species isolated from human feces.</title>
        <authorList>
            <person name="Kitahara M."/>
            <person name="Shigeno Y."/>
            <person name="Shime M."/>
            <person name="Matsumoto Y."/>
            <person name="Nakamura S."/>
            <person name="Motooka D."/>
            <person name="Fukuoka S."/>
            <person name="Nishikawa H."/>
            <person name="Benno Y."/>
        </authorList>
    </citation>
    <scope>NUCLEOTIDE SEQUENCE</scope>
    <source>
        <strain evidence="6">MM35</strain>
        <plasmid evidence="6">pMM35_01</plasmid>
    </source>
</reference>
<dbReference type="PROSITE" id="PS00101">
    <property type="entry name" value="HEXAPEP_TRANSFERASES"/>
    <property type="match status" value="1"/>
</dbReference>
<dbReference type="Gene3D" id="2.160.10.10">
    <property type="entry name" value="Hexapeptide repeat proteins"/>
    <property type="match status" value="1"/>
</dbReference>
<evidence type="ECO:0000256" key="4">
    <source>
        <dbReference type="PIRSR" id="PIRSR620019-2"/>
    </source>
</evidence>
<dbReference type="PANTHER" id="PTHR43300">
    <property type="entry name" value="ACETYLTRANSFERASE"/>
    <property type="match status" value="1"/>
</dbReference>
<gene>
    <name evidence="6" type="primary">wecD</name>
    <name evidence="6" type="ORF">MM35RIKEN_15840</name>
</gene>
<feature type="binding site" evidence="4">
    <location>
        <position position="67"/>
    </location>
    <ligand>
        <name>substrate</name>
    </ligand>
</feature>
<dbReference type="RefSeq" id="WP_212820936.1">
    <property type="nucleotide sequence ID" value="NZ_AP023416.1"/>
</dbReference>
<dbReference type="KEGG" id="vfa:MM35RIKEN_15840"/>
<feature type="binding site" evidence="4">
    <location>
        <begin position="33"/>
        <end position="34"/>
    </location>
    <ligand>
        <name>substrate</name>
    </ligand>
</feature>
<dbReference type="InterPro" id="IPR011004">
    <property type="entry name" value="Trimer_LpxA-like_sf"/>
</dbReference>
<evidence type="ECO:0000256" key="3">
    <source>
        <dbReference type="PIRSR" id="PIRSR620019-1"/>
    </source>
</evidence>
<dbReference type="NCBIfam" id="TIGR03570">
    <property type="entry name" value="NeuD_NnaD"/>
    <property type="match status" value="1"/>
</dbReference>
<sequence length="207" mass="21227">MNKLLVILGAGGHGRAVADAALKMGYRTIVFLDDRAAGRCIGFPIAGPLDRAEALRDGKTDFVIALGDNRLRRRVAMGHDLPWARIVHPSAQISPFAELGAGTVVLAGAAVNVCARVGRHCIVNTGAVVEHDNVLEDFAQVAPRAALGGSVRVGALAQIGIGAVVKNNVAVGMGCVIGAGAVVVKSTEPGGVYVGVPAWRREKGAAV</sequence>
<organism evidence="6 7">
    <name type="scientific">Vescimonas fastidiosa</name>
    <dbReference type="NCBI Taxonomy" id="2714353"/>
    <lineage>
        <taxon>Bacteria</taxon>
        <taxon>Bacillati</taxon>
        <taxon>Bacillota</taxon>
        <taxon>Clostridia</taxon>
        <taxon>Eubacteriales</taxon>
        <taxon>Oscillospiraceae</taxon>
        <taxon>Vescimonas</taxon>
    </lineage>
</organism>
<dbReference type="Proteomes" id="UP000681343">
    <property type="component" value="Plasmid pMM35_01"/>
</dbReference>
<dbReference type="InterPro" id="IPR020019">
    <property type="entry name" value="AcTrfase_PglD-like"/>
</dbReference>
<dbReference type="InterPro" id="IPR041561">
    <property type="entry name" value="PglD_N"/>
</dbReference>
<geneLocation type="plasmid" evidence="6 7">
    <name>pMM35_01</name>
</geneLocation>
<evidence type="ECO:0000256" key="1">
    <source>
        <dbReference type="ARBA" id="ARBA00022679"/>
    </source>
</evidence>
<feature type="site" description="Increases basicity of active site His" evidence="3">
    <location>
        <position position="132"/>
    </location>
</feature>
<protein>
    <submittedName>
        <fullName evidence="6">Acetyltransferase</fullName>
    </submittedName>
</protein>
<dbReference type="Gene3D" id="3.40.50.20">
    <property type="match status" value="1"/>
</dbReference>